<evidence type="ECO:0000256" key="2">
    <source>
        <dbReference type="SAM" id="SignalP"/>
    </source>
</evidence>
<feature type="compositionally biased region" description="Basic and acidic residues" evidence="1">
    <location>
        <begin position="448"/>
        <end position="457"/>
    </location>
</feature>
<keyword evidence="2" id="KW-0732">Signal</keyword>
<dbReference type="Proteomes" id="UP000719500">
    <property type="component" value="Unassembled WGS sequence"/>
</dbReference>
<feature type="chain" id="PRO_5047407582" evidence="2">
    <location>
        <begin position="27"/>
        <end position="535"/>
    </location>
</feature>
<dbReference type="RefSeq" id="WP_204803128.1">
    <property type="nucleotide sequence ID" value="NZ_JACSNX010000004.1"/>
</dbReference>
<name>A0ABS2FT43_9FIRM</name>
<reference evidence="3 4" key="1">
    <citation type="journal article" date="2021" name="Sci. Rep.">
        <title>The distribution of antibiotic resistance genes in chicken gut microbiota commensals.</title>
        <authorList>
            <person name="Juricova H."/>
            <person name="Matiasovicova J."/>
            <person name="Kubasova T."/>
            <person name="Cejkova D."/>
            <person name="Rychlik I."/>
        </authorList>
    </citation>
    <scope>NUCLEOTIDE SEQUENCE [LARGE SCALE GENOMIC DNA]</scope>
    <source>
        <strain evidence="3 4">An411</strain>
    </source>
</reference>
<evidence type="ECO:0000256" key="1">
    <source>
        <dbReference type="SAM" id="MobiDB-lite"/>
    </source>
</evidence>
<comment type="caution">
    <text evidence="3">The sequence shown here is derived from an EMBL/GenBank/DDBJ whole genome shotgun (WGS) entry which is preliminary data.</text>
</comment>
<evidence type="ECO:0000313" key="3">
    <source>
        <dbReference type="EMBL" id="MBM6850784.1"/>
    </source>
</evidence>
<gene>
    <name evidence="3" type="ORF">H9X91_04945</name>
</gene>
<feature type="region of interest" description="Disordered" evidence="1">
    <location>
        <begin position="419"/>
        <end position="511"/>
    </location>
</feature>
<dbReference type="Pfam" id="PF14262">
    <property type="entry name" value="Cthe_2159"/>
    <property type="match status" value="1"/>
</dbReference>
<accession>A0ABS2FT43</accession>
<protein>
    <submittedName>
        <fullName evidence="3">Carbohydrate-binding domain-containing protein</fullName>
    </submittedName>
</protein>
<keyword evidence="4" id="KW-1185">Reference proteome</keyword>
<sequence length="535" mass="54400">MRRAYPVLLSLALAVPVLTGCGGQTAETTSAFPDATSIVLSDDGVTVDGEAAPADETAAVYTAHDIVYYEAGRDFTYGEGTEADEHTAEEAAAHTVVHITQPGTYAVSGTLSAGQIAVDLGEDAEDDQSAVVTLILNGADITCTVAPAVIFYSVYECGSTDEDAAATVDTSAAGANVLIADGTVNNVTGSYVARIYEPDSVVLSEDGTEVADSSKLHKYDGAVYSKMSMNVGGGEDGSGVLNITADNEGLDTELHLTINGGNINITSGNDGINTNEDNVSVTTINDGVLNIQVTGETGEGDGIDSNGYLVINGGAVTAAACAESGDAGIDATAGITINGGTVMASGNTYDRIDGGDQTYVVFSFASRQTDRETYTLQNADGETVGTWTPVNGFTCLVVSSPDLTAGDYTLWQGDTQLAGSASDGMGGGRPMDDSQVPGDFDPQQAPTDGERPQRPEGEAPAELQENAGGDAPADPPERPEGEAASDGAEPPADGRGPGSEEDGQSAADLSEIFALTDGGNFFTGVSPLETAEAAT</sequence>
<dbReference type="InterPro" id="IPR025584">
    <property type="entry name" value="Cthe_2159"/>
</dbReference>
<feature type="signal peptide" evidence="2">
    <location>
        <begin position="1"/>
        <end position="26"/>
    </location>
</feature>
<organism evidence="3 4">
    <name type="scientific">Oscillibacter valericigenes</name>
    <dbReference type="NCBI Taxonomy" id="351091"/>
    <lineage>
        <taxon>Bacteria</taxon>
        <taxon>Bacillati</taxon>
        <taxon>Bacillota</taxon>
        <taxon>Clostridia</taxon>
        <taxon>Eubacteriales</taxon>
        <taxon>Oscillospiraceae</taxon>
        <taxon>Oscillibacter</taxon>
    </lineage>
</organism>
<dbReference type="EMBL" id="JACSNX010000004">
    <property type="protein sequence ID" value="MBM6850784.1"/>
    <property type="molecule type" value="Genomic_DNA"/>
</dbReference>
<dbReference type="PROSITE" id="PS51257">
    <property type="entry name" value="PROKAR_LIPOPROTEIN"/>
    <property type="match status" value="1"/>
</dbReference>
<evidence type="ECO:0000313" key="4">
    <source>
        <dbReference type="Proteomes" id="UP000719500"/>
    </source>
</evidence>
<proteinExistence type="predicted"/>